<dbReference type="InterPro" id="IPR029063">
    <property type="entry name" value="SAM-dependent_MTases_sf"/>
</dbReference>
<accession>A0A8S5RVL5</accession>
<reference evidence="1" key="1">
    <citation type="journal article" date="2021" name="Proc. Natl. Acad. Sci. U.S.A.">
        <title>A Catalog of Tens of Thousands of Viruses from Human Metagenomes Reveals Hidden Associations with Chronic Diseases.</title>
        <authorList>
            <person name="Tisza M.J."/>
            <person name="Buck C.B."/>
        </authorList>
    </citation>
    <scope>NUCLEOTIDE SEQUENCE</scope>
    <source>
        <strain evidence="1">CtHip2</strain>
    </source>
</reference>
<dbReference type="Pfam" id="PF13489">
    <property type="entry name" value="Methyltransf_23"/>
    <property type="match status" value="1"/>
</dbReference>
<organism evidence="1">
    <name type="scientific">Siphoviridae sp. ctHip2</name>
    <dbReference type="NCBI Taxonomy" id="2827830"/>
    <lineage>
        <taxon>Viruses</taxon>
        <taxon>Duplodnaviria</taxon>
        <taxon>Heunggongvirae</taxon>
        <taxon>Uroviricota</taxon>
        <taxon>Caudoviricetes</taxon>
    </lineage>
</organism>
<sequence length="268" mass="31209">MENYSSNKDIYIKRMNQTAKSKFAVVEPYLSKGMKILDFGSGISPEFISDVDSSGAEYYAYDISKTVQTELASMGVNVITQEDLTNKKVKFDVIYLSSVFHEIISYLNRQERTETIAMIINNLKSGGYLVIRDWANPNNDSNFKIQTVSKQAEEEMNIWIKELKKNSIIDNDCHKLVDGSILTSCTNAYEIIFHTVWGLKSLSRESKEQYNVEESIEKWIYNPWEKELKLQTVYYETDETYLPHLQKYFKSDEVPFETKSIHIFQKNK</sequence>
<dbReference type="SUPFAM" id="SSF53335">
    <property type="entry name" value="S-adenosyl-L-methionine-dependent methyltransferases"/>
    <property type="match status" value="1"/>
</dbReference>
<dbReference type="Gene3D" id="3.40.50.150">
    <property type="entry name" value="Vaccinia Virus protein VP39"/>
    <property type="match status" value="1"/>
</dbReference>
<dbReference type="GO" id="GO:0008168">
    <property type="term" value="F:methyltransferase activity"/>
    <property type="evidence" value="ECO:0007669"/>
    <property type="project" value="UniProtKB-KW"/>
</dbReference>
<name>A0A8S5RVL5_9CAUD</name>
<protein>
    <submittedName>
        <fullName evidence="1">Methyltransferase domain</fullName>
    </submittedName>
</protein>
<dbReference type="GO" id="GO:0032259">
    <property type="term" value="P:methylation"/>
    <property type="evidence" value="ECO:0007669"/>
    <property type="project" value="UniProtKB-KW"/>
</dbReference>
<proteinExistence type="predicted"/>
<evidence type="ECO:0000313" key="1">
    <source>
        <dbReference type="EMBL" id="DAF42547.1"/>
    </source>
</evidence>
<keyword evidence="1" id="KW-0808">Transferase</keyword>
<keyword evidence="1" id="KW-0489">Methyltransferase</keyword>
<dbReference type="EMBL" id="BK032497">
    <property type="protein sequence ID" value="DAF42547.1"/>
    <property type="molecule type" value="Genomic_DNA"/>
</dbReference>